<dbReference type="InterPro" id="IPR010559">
    <property type="entry name" value="Sig_transdc_His_kin_internal"/>
</dbReference>
<keyword evidence="3" id="KW-0808">Transferase</keyword>
<keyword evidence="1" id="KW-0812">Transmembrane</keyword>
<feature type="transmembrane region" description="Helical" evidence="1">
    <location>
        <begin position="74"/>
        <end position="97"/>
    </location>
</feature>
<protein>
    <submittedName>
        <fullName evidence="3">Histidine kinase</fullName>
    </submittedName>
</protein>
<accession>A0A6M0IRU9</accession>
<evidence type="ECO:0000259" key="2">
    <source>
        <dbReference type="Pfam" id="PF06580"/>
    </source>
</evidence>
<dbReference type="GO" id="GO:0000155">
    <property type="term" value="F:phosphorelay sensor kinase activity"/>
    <property type="evidence" value="ECO:0007669"/>
    <property type="project" value="InterPro"/>
</dbReference>
<proteinExistence type="predicted"/>
<evidence type="ECO:0000256" key="1">
    <source>
        <dbReference type="SAM" id="Phobius"/>
    </source>
</evidence>
<keyword evidence="3" id="KW-0418">Kinase</keyword>
<keyword evidence="4" id="KW-1185">Reference proteome</keyword>
<dbReference type="InterPro" id="IPR036890">
    <property type="entry name" value="HATPase_C_sf"/>
</dbReference>
<dbReference type="Pfam" id="PF06580">
    <property type="entry name" value="His_kinase"/>
    <property type="match status" value="1"/>
</dbReference>
<organism evidence="3 4">
    <name type="scientific">Spirosoma agri</name>
    <dbReference type="NCBI Taxonomy" id="1987381"/>
    <lineage>
        <taxon>Bacteria</taxon>
        <taxon>Pseudomonadati</taxon>
        <taxon>Bacteroidota</taxon>
        <taxon>Cytophagia</taxon>
        <taxon>Cytophagales</taxon>
        <taxon>Cytophagaceae</taxon>
        <taxon>Spirosoma</taxon>
    </lineage>
</organism>
<dbReference type="RefSeq" id="WP_164044046.1">
    <property type="nucleotide sequence ID" value="NZ_JAAGNZ010000008.1"/>
</dbReference>
<dbReference type="InterPro" id="IPR050640">
    <property type="entry name" value="Bact_2-comp_sensor_kinase"/>
</dbReference>
<feature type="transmembrane region" description="Helical" evidence="1">
    <location>
        <begin position="12"/>
        <end position="32"/>
    </location>
</feature>
<dbReference type="PANTHER" id="PTHR34220:SF7">
    <property type="entry name" value="SENSOR HISTIDINE KINASE YPDA"/>
    <property type="match status" value="1"/>
</dbReference>
<keyword evidence="1" id="KW-1133">Transmembrane helix</keyword>
<reference evidence="3 4" key="1">
    <citation type="submission" date="2020-02" db="EMBL/GenBank/DDBJ databases">
        <title>Draft genome sequence of two Spirosoma agri KCTC 52727 and Spirosoma terrae KCTC 52035.</title>
        <authorList>
            <person name="Rojas J."/>
            <person name="Ambika Manirajan B."/>
            <person name="Ratering S."/>
            <person name="Suarez C."/>
            <person name="Schnell S."/>
        </authorList>
    </citation>
    <scope>NUCLEOTIDE SEQUENCE [LARGE SCALE GENOMIC DNA]</scope>
    <source>
        <strain evidence="3 4">KCTC 52727</strain>
    </source>
</reference>
<feature type="transmembrane region" description="Helical" evidence="1">
    <location>
        <begin position="44"/>
        <end position="67"/>
    </location>
</feature>
<name>A0A6M0IRU9_9BACT</name>
<dbReference type="GO" id="GO:0016020">
    <property type="term" value="C:membrane"/>
    <property type="evidence" value="ECO:0007669"/>
    <property type="project" value="InterPro"/>
</dbReference>
<evidence type="ECO:0000313" key="4">
    <source>
        <dbReference type="Proteomes" id="UP000477386"/>
    </source>
</evidence>
<dbReference type="AlphaFoldDB" id="A0A6M0IRU9"/>
<comment type="caution">
    <text evidence="3">The sequence shown here is derived from an EMBL/GenBank/DDBJ whole genome shotgun (WGS) entry which is preliminary data.</text>
</comment>
<sequence length="354" mass="41474">MRLPTWFDNRKRWVWEGLFFVVLFVLMSLNSWNRLTTVNDFGRALIYFLLLYGQAQFHRFVLFPFLFNQQVRRYIVLTTLCLLAGSLVVYTANYWLYPEFYNRQDWREIGLFHLATCTVSLIAIMALFLIQRFYQQQQERHADQLLLQEVQMKFLHAQLNPHFFFNTLNNLYGISLHQPNRMPDLLMQLSKLMRYQVDSSRRSWVSLLQEVEFITSYISLERERVGNRCQIDYSYPTDPCMLQGYQLAPLLLIPLVENAFKHGTGDIQGCFVLISLTLTGDTLTLNVENSVPARRKATVTSTGLGLQNTRQRLEILYAGKHQLRIEQPPGRYKTELIVQLIPLSHAQSITLPAH</sequence>
<feature type="domain" description="Signal transduction histidine kinase internal region" evidence="2">
    <location>
        <begin position="151"/>
        <end position="228"/>
    </location>
</feature>
<keyword evidence="1" id="KW-0472">Membrane</keyword>
<dbReference type="SUPFAM" id="SSF55874">
    <property type="entry name" value="ATPase domain of HSP90 chaperone/DNA topoisomerase II/histidine kinase"/>
    <property type="match status" value="1"/>
</dbReference>
<gene>
    <name evidence="3" type="ORF">GK091_27960</name>
</gene>
<feature type="transmembrane region" description="Helical" evidence="1">
    <location>
        <begin position="109"/>
        <end position="130"/>
    </location>
</feature>
<dbReference type="EMBL" id="JAAGNZ010000008">
    <property type="protein sequence ID" value="NEU70732.1"/>
    <property type="molecule type" value="Genomic_DNA"/>
</dbReference>
<dbReference type="Proteomes" id="UP000477386">
    <property type="component" value="Unassembled WGS sequence"/>
</dbReference>
<dbReference type="Gene3D" id="3.30.565.10">
    <property type="entry name" value="Histidine kinase-like ATPase, C-terminal domain"/>
    <property type="match status" value="1"/>
</dbReference>
<dbReference type="PANTHER" id="PTHR34220">
    <property type="entry name" value="SENSOR HISTIDINE KINASE YPDA"/>
    <property type="match status" value="1"/>
</dbReference>
<evidence type="ECO:0000313" key="3">
    <source>
        <dbReference type="EMBL" id="NEU70732.1"/>
    </source>
</evidence>